<dbReference type="STRING" id="981085.W9RL55"/>
<comment type="similarity">
    <text evidence="1">Belongs to the WAPL family.</text>
</comment>
<dbReference type="InterPro" id="IPR039874">
    <property type="entry name" value="WAPL"/>
</dbReference>
<gene>
    <name evidence="4" type="ORF">L484_012112</name>
</gene>
<dbReference type="FunFam" id="1.25.10.10:FF:000519">
    <property type="entry name" value="WAPL (Wings apart-like protein regulation of heterochromatin) protein"/>
    <property type="match status" value="1"/>
</dbReference>
<dbReference type="eggNOG" id="KOG2152">
    <property type="taxonomic scope" value="Eukaryota"/>
</dbReference>
<feature type="region of interest" description="Disordered" evidence="2">
    <location>
        <begin position="591"/>
        <end position="610"/>
    </location>
</feature>
<dbReference type="InterPro" id="IPR022771">
    <property type="entry name" value="WAPL_C"/>
</dbReference>
<protein>
    <recommendedName>
        <fullName evidence="3">Wings apart-like protein C-terminal domain-containing protein</fullName>
    </recommendedName>
</protein>
<name>W9RL55_9ROSA</name>
<dbReference type="EMBL" id="KE344870">
    <property type="protein sequence ID" value="EXB82799.1"/>
    <property type="molecule type" value="Genomic_DNA"/>
</dbReference>
<proteinExistence type="inferred from homology"/>
<dbReference type="KEGG" id="mnt:21395342"/>
<dbReference type="PANTHER" id="PTHR22100">
    <property type="entry name" value="WINGS APART-LIKE PROTEIN HOMOLOG"/>
    <property type="match status" value="1"/>
</dbReference>
<dbReference type="Proteomes" id="UP000030645">
    <property type="component" value="Unassembled WGS sequence"/>
</dbReference>
<feature type="region of interest" description="Disordered" evidence="2">
    <location>
        <begin position="565"/>
        <end position="586"/>
    </location>
</feature>
<evidence type="ECO:0000256" key="2">
    <source>
        <dbReference type="SAM" id="MobiDB-lite"/>
    </source>
</evidence>
<dbReference type="PANTHER" id="PTHR22100:SF13">
    <property type="entry name" value="WINGS APART-LIKE PROTEIN HOMOLOG"/>
    <property type="match status" value="1"/>
</dbReference>
<sequence>MSVRTYGRRNRGSIPNGAFSVDALNDAVHDSQEDTPSQDHHNLYGIPFSSQESSFEFDPYGIDFSSQGSFRDDDSLPNAVVPKPKKPKVSRNSARPPAIPATATLMEAQEFGEMMEHVDEVNFALDGLRRNQPVRIRRASLLSLLSICGTAQQRRLLRAQGMAKTIIDAVLGLSLDDSPSNLASAALLFVLTSDGQDEHLLESPSCIQFLIRLLKPISSTATEEKGPKIGCKLLALSTGPGILKTSKTGDSTSAAILSKVHEVLLSCKELKSSYGNTGMRKQNLCPKWIALLTIEKACLSTISLEETSGTVRKTGGNFKEKLRELGGLDAVFEVAMNCHSDMESWMEIRMPLARDAKFDMNMQCLSLLLKCLKIMENATFLSKDNQNHLLGMKRRTSTGSPLSFTELVLAVIKTLSDLYVFKTSAVASTDEKPSAPFDGTSYYFEFDFQGDVNGKIFSDSFKSNSEKSFTKLRNGEIVSATRLECSSSETTSTSMTDGYSLKTRRRSSASSSCSGMSRSLSGSNATKNSSMKNVDIVLLDDSQDPFAFDEDDLEPSKWEVLSGKQNTSRTKRIGLKDREPDYGFQSRIKMSQEETSSGENNHSHEASCSTSVDEGRSSLLADCLLTAVKALMNVTNDNPVGCQQIAACGGLETMSSLIALHFPSFSSSPPSFLDVDNQSDRPLTDHELDFLVAILGLLVNLVEKDGENRSRLASASVPLHKSNFYSEFCGKASRKDVIPLLCSIFLANQGAGEAVHEGKVQPWDDEAAVLQGEKEAEKMILEAYAALLLAFLSTESKSIRDAIADCLPDRNLVILVPVLDRFVAFHLSLNMITPETHKAVSEVIESCRGGG</sequence>
<dbReference type="AlphaFoldDB" id="W9RL55"/>
<evidence type="ECO:0000313" key="5">
    <source>
        <dbReference type="Proteomes" id="UP000030645"/>
    </source>
</evidence>
<dbReference type="OrthoDB" id="78088at2759"/>
<feature type="compositionally biased region" description="Polar residues" evidence="2">
    <location>
        <begin position="593"/>
        <end position="610"/>
    </location>
</feature>
<keyword evidence="5" id="KW-1185">Reference proteome</keyword>
<evidence type="ECO:0000259" key="3">
    <source>
        <dbReference type="Pfam" id="PF07814"/>
    </source>
</evidence>
<dbReference type="InterPro" id="IPR011989">
    <property type="entry name" value="ARM-like"/>
</dbReference>
<feature type="region of interest" description="Disordered" evidence="2">
    <location>
        <begin position="68"/>
        <end position="96"/>
    </location>
</feature>
<dbReference type="Pfam" id="PF07814">
    <property type="entry name" value="WAPL"/>
    <property type="match status" value="1"/>
</dbReference>
<dbReference type="Gene3D" id="1.25.10.10">
    <property type="entry name" value="Leucine-rich Repeat Variant"/>
    <property type="match status" value="2"/>
</dbReference>
<feature type="compositionally biased region" description="Low complexity" evidence="2">
    <location>
        <begin position="508"/>
        <end position="523"/>
    </location>
</feature>
<dbReference type="SUPFAM" id="SSF48371">
    <property type="entry name" value="ARM repeat"/>
    <property type="match status" value="1"/>
</dbReference>
<feature type="region of interest" description="Disordered" evidence="2">
    <location>
        <begin position="489"/>
        <end position="527"/>
    </location>
</feature>
<dbReference type="InterPro" id="IPR016024">
    <property type="entry name" value="ARM-type_fold"/>
</dbReference>
<organism evidence="4 5">
    <name type="scientific">Morus notabilis</name>
    <dbReference type="NCBI Taxonomy" id="981085"/>
    <lineage>
        <taxon>Eukaryota</taxon>
        <taxon>Viridiplantae</taxon>
        <taxon>Streptophyta</taxon>
        <taxon>Embryophyta</taxon>
        <taxon>Tracheophyta</taxon>
        <taxon>Spermatophyta</taxon>
        <taxon>Magnoliopsida</taxon>
        <taxon>eudicotyledons</taxon>
        <taxon>Gunneridae</taxon>
        <taxon>Pentapetalae</taxon>
        <taxon>rosids</taxon>
        <taxon>fabids</taxon>
        <taxon>Rosales</taxon>
        <taxon>Moraceae</taxon>
        <taxon>Moreae</taxon>
        <taxon>Morus</taxon>
    </lineage>
</organism>
<accession>W9RL55</accession>
<evidence type="ECO:0000313" key="4">
    <source>
        <dbReference type="EMBL" id="EXB82799.1"/>
    </source>
</evidence>
<feature type="domain" description="Wings apart-like protein C-terminal" evidence="3">
    <location>
        <begin position="104"/>
        <end position="705"/>
    </location>
</feature>
<evidence type="ECO:0000256" key="1">
    <source>
        <dbReference type="ARBA" id="ARBA00006854"/>
    </source>
</evidence>
<reference evidence="5" key="1">
    <citation type="submission" date="2013-01" db="EMBL/GenBank/DDBJ databases">
        <title>Draft Genome Sequence of a Mulberry Tree, Morus notabilis C.K. Schneid.</title>
        <authorList>
            <person name="He N."/>
            <person name="Zhao S."/>
        </authorList>
    </citation>
    <scope>NUCLEOTIDE SEQUENCE</scope>
</reference>